<protein>
    <submittedName>
        <fullName evidence="2">Uncharacterized protein</fullName>
    </submittedName>
</protein>
<feature type="transmembrane region" description="Helical" evidence="1">
    <location>
        <begin position="57"/>
        <end position="79"/>
    </location>
</feature>
<keyword evidence="1" id="KW-0812">Transmembrane</keyword>
<dbReference type="Proteomes" id="UP000823749">
    <property type="component" value="Chromosome 11"/>
</dbReference>
<evidence type="ECO:0000313" key="3">
    <source>
        <dbReference type="Proteomes" id="UP000823749"/>
    </source>
</evidence>
<dbReference type="AlphaFoldDB" id="A0AAV6I9A4"/>
<dbReference type="EMBL" id="JACTNZ010000011">
    <property type="protein sequence ID" value="KAG5524360.1"/>
    <property type="molecule type" value="Genomic_DNA"/>
</dbReference>
<keyword evidence="1" id="KW-0472">Membrane</keyword>
<proteinExistence type="predicted"/>
<evidence type="ECO:0000313" key="2">
    <source>
        <dbReference type="EMBL" id="KAG5524360.1"/>
    </source>
</evidence>
<feature type="transmembrane region" description="Helical" evidence="1">
    <location>
        <begin position="20"/>
        <end position="37"/>
    </location>
</feature>
<keyword evidence="3" id="KW-1185">Reference proteome</keyword>
<gene>
    <name evidence="2" type="ORF">RHGRI_031128</name>
</gene>
<feature type="transmembrane region" description="Helical" evidence="1">
    <location>
        <begin position="91"/>
        <end position="110"/>
    </location>
</feature>
<name>A0AAV6I9A4_9ERIC</name>
<organism evidence="2 3">
    <name type="scientific">Rhododendron griersonianum</name>
    <dbReference type="NCBI Taxonomy" id="479676"/>
    <lineage>
        <taxon>Eukaryota</taxon>
        <taxon>Viridiplantae</taxon>
        <taxon>Streptophyta</taxon>
        <taxon>Embryophyta</taxon>
        <taxon>Tracheophyta</taxon>
        <taxon>Spermatophyta</taxon>
        <taxon>Magnoliopsida</taxon>
        <taxon>eudicotyledons</taxon>
        <taxon>Gunneridae</taxon>
        <taxon>Pentapetalae</taxon>
        <taxon>asterids</taxon>
        <taxon>Ericales</taxon>
        <taxon>Ericaceae</taxon>
        <taxon>Ericoideae</taxon>
        <taxon>Rhodoreae</taxon>
        <taxon>Rhododendron</taxon>
    </lineage>
</organism>
<reference evidence="2" key="1">
    <citation type="submission" date="2020-08" db="EMBL/GenBank/DDBJ databases">
        <title>Plant Genome Project.</title>
        <authorList>
            <person name="Zhang R.-G."/>
        </authorList>
    </citation>
    <scope>NUCLEOTIDE SEQUENCE</scope>
    <source>
        <strain evidence="2">WSP0</strain>
        <tissue evidence="2">Leaf</tissue>
    </source>
</reference>
<comment type="caution">
    <text evidence="2">The sequence shown here is derived from an EMBL/GenBank/DDBJ whole genome shotgun (WGS) entry which is preliminary data.</text>
</comment>
<accession>A0AAV6I9A4</accession>
<sequence>MYKWRELRSCGLASLWRLRFCALHSIRCCLYLVWFASGSFLPPSTLPVGADLASLGLTVYLLFFNFSSMKMLPFVLVTSTPDSSFPRSNSGFWRIIFLVLVCEFGAGSPVCIQCPCSKSGL</sequence>
<keyword evidence="1" id="KW-1133">Transmembrane helix</keyword>
<evidence type="ECO:0000256" key="1">
    <source>
        <dbReference type="SAM" id="Phobius"/>
    </source>
</evidence>